<name>S0EXR0_CHTCT</name>
<dbReference type="InterPro" id="IPR013022">
    <property type="entry name" value="Xyl_isomerase-like_TIM-brl"/>
</dbReference>
<keyword evidence="3" id="KW-1185">Reference proteome</keyword>
<dbReference type="HOGENOM" id="CLU_059523_1_2_0"/>
<protein>
    <submittedName>
        <fullName evidence="2">Sugar phosphate isomerases/epimerases</fullName>
    </submittedName>
</protein>
<proteinExistence type="predicted"/>
<dbReference type="Pfam" id="PF01261">
    <property type="entry name" value="AP_endonuc_2"/>
    <property type="match status" value="1"/>
</dbReference>
<feature type="domain" description="Xylose isomerase-like TIM barrel" evidence="1">
    <location>
        <begin position="25"/>
        <end position="234"/>
    </location>
</feature>
<evidence type="ECO:0000313" key="2">
    <source>
        <dbReference type="EMBL" id="CCW36287.1"/>
    </source>
</evidence>
<accession>S0EXR0</accession>
<dbReference type="PANTHER" id="PTHR12110:SF41">
    <property type="entry name" value="INOSOSE DEHYDRATASE"/>
    <property type="match status" value="1"/>
</dbReference>
<dbReference type="Proteomes" id="UP000014227">
    <property type="component" value="Chromosome I"/>
</dbReference>
<dbReference type="STRING" id="454171.CP488_01600"/>
<dbReference type="InParanoid" id="S0EXR0"/>
<dbReference type="GO" id="GO:0016853">
    <property type="term" value="F:isomerase activity"/>
    <property type="evidence" value="ECO:0007669"/>
    <property type="project" value="UniProtKB-KW"/>
</dbReference>
<dbReference type="OrthoDB" id="9798407at2"/>
<dbReference type="KEGG" id="ccz:CCALI_02490"/>
<sequence>MAKIPIGLQLYSVREECAKDLPGVLKAVAQMGYEGVEFAGYHGYGAAELRKMLDDFGLKCCGAHVGIETLLGDELAKSIEFHKTIGNKFLIVPGLPRQYTESKEAWLRTAALMNEIADKLEPEGMFTGYHNHHTEFQPLETGELPWDVFFSNTSPKVVMQFDVGNARHGGADAAVFLRRYPGRALTVHIKEYSATNDKALIGEGDINWQEIFHLCETIGGTQWYIVEQESYAYPPLECVDRCLKNLRAMGK</sequence>
<dbReference type="FunCoup" id="S0EXR0">
    <property type="interactions" value="23"/>
</dbReference>
<reference evidence="3" key="1">
    <citation type="submission" date="2013-03" db="EMBL/GenBank/DDBJ databases">
        <title>Genome sequence of Chthonomonas calidirosea, the first sequenced genome from the Armatimonadetes phylum (formally candidate division OP10).</title>
        <authorList>
            <person name="Lee K.C.Y."/>
            <person name="Morgan X.C."/>
            <person name="Dunfield P.F."/>
            <person name="Tamas I."/>
            <person name="Houghton K.M."/>
            <person name="Vyssotski M."/>
            <person name="Ryan J.L.J."/>
            <person name="Lagutin K."/>
            <person name="McDonald I.R."/>
            <person name="Stott M.B."/>
        </authorList>
    </citation>
    <scope>NUCLEOTIDE SEQUENCE [LARGE SCALE GENOMIC DNA]</scope>
    <source>
        <strain evidence="3">DSM 23976 / ICMP 18418 / T49</strain>
    </source>
</reference>
<dbReference type="Gene3D" id="3.20.20.150">
    <property type="entry name" value="Divalent-metal-dependent TIM barrel enzymes"/>
    <property type="match status" value="1"/>
</dbReference>
<dbReference type="SUPFAM" id="SSF51658">
    <property type="entry name" value="Xylose isomerase-like"/>
    <property type="match status" value="1"/>
</dbReference>
<dbReference type="AlphaFoldDB" id="S0EXR0"/>
<dbReference type="PATRIC" id="fig|1303518.3.peg.2587"/>
<dbReference type="PANTHER" id="PTHR12110">
    <property type="entry name" value="HYDROXYPYRUVATE ISOMERASE"/>
    <property type="match status" value="1"/>
</dbReference>
<dbReference type="eggNOG" id="COG1082">
    <property type="taxonomic scope" value="Bacteria"/>
</dbReference>
<keyword evidence="2" id="KW-0413">Isomerase</keyword>
<dbReference type="InterPro" id="IPR050312">
    <property type="entry name" value="IolE/XylAMocC-like"/>
</dbReference>
<dbReference type="InterPro" id="IPR036237">
    <property type="entry name" value="Xyl_isomerase-like_sf"/>
</dbReference>
<evidence type="ECO:0000259" key="1">
    <source>
        <dbReference type="Pfam" id="PF01261"/>
    </source>
</evidence>
<evidence type="ECO:0000313" key="3">
    <source>
        <dbReference type="Proteomes" id="UP000014227"/>
    </source>
</evidence>
<gene>
    <name evidence="2" type="ORF">CCALI_02490</name>
</gene>
<organism evidence="2 3">
    <name type="scientific">Chthonomonas calidirosea (strain DSM 23976 / ICMP 18418 / T49)</name>
    <dbReference type="NCBI Taxonomy" id="1303518"/>
    <lineage>
        <taxon>Bacteria</taxon>
        <taxon>Bacillati</taxon>
        <taxon>Armatimonadota</taxon>
        <taxon>Chthonomonadia</taxon>
        <taxon>Chthonomonadales</taxon>
        <taxon>Chthonomonadaceae</taxon>
        <taxon>Chthonomonas</taxon>
    </lineage>
</organism>
<dbReference type="RefSeq" id="WP_016483798.1">
    <property type="nucleotide sequence ID" value="NC_021487.1"/>
</dbReference>
<dbReference type="EMBL" id="HF951689">
    <property type="protein sequence ID" value="CCW36287.1"/>
    <property type="molecule type" value="Genomic_DNA"/>
</dbReference>